<gene>
    <name evidence="1" type="ORF">J0A68_16245</name>
</gene>
<dbReference type="Proteomes" id="UP000664317">
    <property type="component" value="Unassembled WGS sequence"/>
</dbReference>
<comment type="caution">
    <text evidence="1">The sequence shown here is derived from an EMBL/GenBank/DDBJ whole genome shotgun (WGS) entry which is preliminary data.</text>
</comment>
<name>A0ABS3C8L8_9BACT</name>
<evidence type="ECO:0000313" key="2">
    <source>
        <dbReference type="Proteomes" id="UP000664317"/>
    </source>
</evidence>
<dbReference type="RefSeq" id="WP_206579286.1">
    <property type="nucleotide sequence ID" value="NZ_JAFKCT010000007.1"/>
</dbReference>
<proteinExistence type="predicted"/>
<dbReference type="InterPro" id="IPR012933">
    <property type="entry name" value="HicA_mRNA_interferase"/>
</dbReference>
<dbReference type="Pfam" id="PF07927">
    <property type="entry name" value="HicA_toxin"/>
    <property type="match status" value="1"/>
</dbReference>
<evidence type="ECO:0000313" key="1">
    <source>
        <dbReference type="EMBL" id="MBN7812506.1"/>
    </source>
</evidence>
<sequence length="85" mass="9782">MTKLDKLKARLLQKPKDFRFEELESLLIGLGYEEKKTGKTAGSRRMFIHPLTKSVIRLHKPHPSPILKTYVVVEVINILTQEGLL</sequence>
<accession>A0ABS3C8L8</accession>
<dbReference type="EMBL" id="JAFKCT010000007">
    <property type="protein sequence ID" value="MBN7812506.1"/>
    <property type="molecule type" value="Genomic_DNA"/>
</dbReference>
<protein>
    <submittedName>
        <fullName evidence="1">Type II toxin-antitoxin system HicA family toxin</fullName>
    </submittedName>
</protein>
<keyword evidence="2" id="KW-1185">Reference proteome</keyword>
<reference evidence="1 2" key="1">
    <citation type="submission" date="2021-03" db="EMBL/GenBank/DDBJ databases">
        <title>novel species isolated from a fishpond in China.</title>
        <authorList>
            <person name="Lu H."/>
            <person name="Cai Z."/>
        </authorList>
    </citation>
    <scope>NUCLEOTIDE SEQUENCE [LARGE SCALE GENOMIC DNA]</scope>
    <source>
        <strain evidence="1 2">H41</strain>
    </source>
</reference>
<organism evidence="1 2">
    <name type="scientific">Algoriphagus oliviformis</name>
    <dbReference type="NCBI Taxonomy" id="2811231"/>
    <lineage>
        <taxon>Bacteria</taxon>
        <taxon>Pseudomonadati</taxon>
        <taxon>Bacteroidota</taxon>
        <taxon>Cytophagia</taxon>
        <taxon>Cytophagales</taxon>
        <taxon>Cyclobacteriaceae</taxon>
        <taxon>Algoriphagus</taxon>
    </lineage>
</organism>